<evidence type="ECO:0000313" key="24">
    <source>
        <dbReference type="Proteomes" id="UP000544413"/>
    </source>
</evidence>
<organism evidence="2 17">
    <name type="scientific">Listeria booriae</name>
    <dbReference type="NCBI Taxonomy" id="1552123"/>
    <lineage>
        <taxon>Bacteria</taxon>
        <taxon>Bacillati</taxon>
        <taxon>Bacillota</taxon>
        <taxon>Bacilli</taxon>
        <taxon>Bacillales</taxon>
        <taxon>Listeriaceae</taxon>
        <taxon>Listeria</taxon>
    </lineage>
</organism>
<evidence type="ECO:0000256" key="1">
    <source>
        <dbReference type="ARBA" id="ARBA00010552"/>
    </source>
</evidence>
<evidence type="ECO:0000313" key="16">
    <source>
        <dbReference type="EMBL" id="MBC2312364.1"/>
    </source>
</evidence>
<dbReference type="Pfam" id="PF01042">
    <property type="entry name" value="Ribonuc_L-PSP"/>
    <property type="match status" value="1"/>
</dbReference>
<evidence type="ECO:0000313" key="5">
    <source>
        <dbReference type="EMBL" id="MBC1492461.1"/>
    </source>
</evidence>
<evidence type="ECO:0000313" key="23">
    <source>
        <dbReference type="Proteomes" id="UP000543005"/>
    </source>
</evidence>
<dbReference type="EMBL" id="JAARVD010000001">
    <property type="protein sequence ID" value="MBC1795646.1"/>
    <property type="molecule type" value="Genomic_DNA"/>
</dbReference>
<evidence type="ECO:0000313" key="27">
    <source>
        <dbReference type="Proteomes" id="UP000548082"/>
    </source>
</evidence>
<evidence type="ECO:0000313" key="8">
    <source>
        <dbReference type="EMBL" id="MBC1778279.1"/>
    </source>
</evidence>
<dbReference type="Proteomes" id="UP000541955">
    <property type="component" value="Unassembled WGS sequence"/>
</dbReference>
<dbReference type="GO" id="GO:0005829">
    <property type="term" value="C:cytosol"/>
    <property type="evidence" value="ECO:0007669"/>
    <property type="project" value="TreeGrafter"/>
</dbReference>
<dbReference type="EMBL" id="JAARZT010000045">
    <property type="protein sequence ID" value="MBC2294790.1"/>
    <property type="molecule type" value="Genomic_DNA"/>
</dbReference>
<dbReference type="EMBL" id="JAAROL010000001">
    <property type="protein sequence ID" value="MBC1330394.1"/>
    <property type="molecule type" value="Genomic_DNA"/>
</dbReference>
<evidence type="ECO:0000313" key="13">
    <source>
        <dbReference type="EMBL" id="MBC2245045.1"/>
    </source>
</evidence>
<dbReference type="PANTHER" id="PTHR11803">
    <property type="entry name" value="2-IMINOBUTANOATE/2-IMINOPROPANOATE DEAMINASE RIDA"/>
    <property type="match status" value="1"/>
</dbReference>
<dbReference type="EMBL" id="JAARYY010000008">
    <property type="protein sequence ID" value="MBC2245045.1"/>
    <property type="molecule type" value="Genomic_DNA"/>
</dbReference>
<dbReference type="EMBL" id="JAARUV010000001">
    <property type="protein sequence ID" value="MBC1778279.1"/>
    <property type="molecule type" value="Genomic_DNA"/>
</dbReference>
<reference evidence="18 19" key="2">
    <citation type="submission" date="2020-03" db="EMBL/GenBank/DDBJ databases">
        <title>Soil Listeria distribution.</title>
        <authorList>
            <person name="Liao J."/>
            <person name="Wiedmann M."/>
        </authorList>
    </citation>
    <scope>NUCLEOTIDE SEQUENCE [LARGE SCALE GENOMIC DNA]</scope>
    <source>
        <strain evidence="16 29">FSL L7-0039</strain>
        <strain evidence="15 23">FSL L7-0051</strain>
        <strain evidence="14 31">FSL L7-0054</strain>
        <strain evidence="13 28">FSL L7-0153</strain>
        <strain evidence="12 21">FSL L7-0259</strain>
        <strain evidence="11 18">FSL L7-0360</strain>
        <strain evidence="10 25">FSL L7-0435</strain>
        <strain evidence="9 27">FSL L7-0990</strain>
        <strain evidence="8 26">FSL L7-1017</strain>
        <strain evidence="7 30">FSL L7-1299</strain>
        <strain evidence="6 22">FSL L7-1387</strain>
        <strain evidence="5 20">FSL L7-1547</strain>
        <strain evidence="4 24">FSL L7-1658</strain>
        <strain evidence="3 19">FSL L7-1833</strain>
    </source>
</reference>
<dbReference type="OrthoDB" id="9803101at2"/>
<keyword evidence="17" id="KW-1185">Reference proteome</keyword>
<dbReference type="CDD" id="cd00448">
    <property type="entry name" value="YjgF_YER057c_UK114_family"/>
    <property type="match status" value="1"/>
</dbReference>
<dbReference type="GeneID" id="58717771"/>
<protein>
    <submittedName>
        <fullName evidence="2">Endoribonuclease L-PSP</fullName>
    </submittedName>
    <submittedName>
        <fullName evidence="3">RidA family protein</fullName>
    </submittedName>
</protein>
<evidence type="ECO:0000313" key="4">
    <source>
        <dbReference type="EMBL" id="MBC1400185.1"/>
    </source>
</evidence>
<dbReference type="Proteomes" id="UP000585696">
    <property type="component" value="Unassembled WGS sequence"/>
</dbReference>
<dbReference type="Proteomes" id="UP000029844">
    <property type="component" value="Unassembled WGS sequence"/>
</dbReference>
<evidence type="ECO:0000313" key="19">
    <source>
        <dbReference type="Proteomes" id="UP000532866"/>
    </source>
</evidence>
<gene>
    <name evidence="2" type="ORF">EP57_10355</name>
    <name evidence="3" type="ORF">HB759_00400</name>
    <name evidence="4" type="ORF">HB836_01155</name>
    <name evidence="6" type="ORF">HB902_03020</name>
    <name evidence="7" type="ORF">HB904_01000</name>
    <name evidence="8" type="ORF">HCA46_05450</name>
    <name evidence="9" type="ORF">HCA55_02860</name>
    <name evidence="10" type="ORF">HCA78_07890</name>
    <name evidence="11" type="ORF">HCB06_12905</name>
    <name evidence="13" type="ORF">HCB25_13265</name>
    <name evidence="12" type="ORF">HCB27_06950</name>
    <name evidence="14" type="ORF">HCB69_13445</name>
    <name evidence="15" type="ORF">HCC36_16390</name>
    <name evidence="5" type="ORF">HCI99_11490</name>
    <name evidence="16" type="ORF">HCJ81_15820</name>
</gene>
<dbReference type="EMBL" id="JAARZS010000042">
    <property type="protein sequence ID" value="MBC2285387.1"/>
    <property type="molecule type" value="Genomic_DNA"/>
</dbReference>
<dbReference type="Proteomes" id="UP000541735">
    <property type="component" value="Unassembled WGS sequence"/>
</dbReference>
<evidence type="ECO:0000313" key="30">
    <source>
        <dbReference type="Proteomes" id="UP000574104"/>
    </source>
</evidence>
<name>A0A099W669_9LIST</name>
<dbReference type="AlphaFoldDB" id="A0A099W669"/>
<sequence length="125" mass="13296">MTKEIIHTDQAPKALGPYSQAVKVNGFIYASGQLGIDPATGVMATGVEAQTKQAFANIQAVLEAGGSSLDKIVKTTVLFKDLNNFVAVNEIYASFFEGDYPARSAFQVAKLPNDADIEIEVIAEA</sequence>
<dbReference type="Proteomes" id="UP000574104">
    <property type="component" value="Unassembled WGS sequence"/>
</dbReference>
<evidence type="ECO:0000313" key="7">
    <source>
        <dbReference type="EMBL" id="MBC1614756.1"/>
    </source>
</evidence>
<dbReference type="InterPro" id="IPR035959">
    <property type="entry name" value="RutC-like_sf"/>
</dbReference>
<comment type="caution">
    <text evidence="2">The sequence shown here is derived from an EMBL/GenBank/DDBJ whole genome shotgun (WGS) entry which is preliminary data.</text>
</comment>
<evidence type="ECO:0000313" key="10">
    <source>
        <dbReference type="EMBL" id="MBC2003681.1"/>
    </source>
</evidence>
<proteinExistence type="inferred from homology"/>
<dbReference type="eggNOG" id="COG0251">
    <property type="taxonomic scope" value="Bacteria"/>
</dbReference>
<evidence type="ECO:0000313" key="29">
    <source>
        <dbReference type="Proteomes" id="UP000565628"/>
    </source>
</evidence>
<evidence type="ECO:0000313" key="25">
    <source>
        <dbReference type="Proteomes" id="UP000546806"/>
    </source>
</evidence>
<evidence type="ECO:0000313" key="15">
    <source>
        <dbReference type="EMBL" id="MBC2294790.1"/>
    </source>
</evidence>
<dbReference type="NCBIfam" id="TIGR00004">
    <property type="entry name" value="Rid family detoxifying hydrolase"/>
    <property type="match status" value="1"/>
</dbReference>
<dbReference type="GO" id="GO:0019239">
    <property type="term" value="F:deaminase activity"/>
    <property type="evidence" value="ECO:0007669"/>
    <property type="project" value="TreeGrafter"/>
</dbReference>
<evidence type="ECO:0000313" key="28">
    <source>
        <dbReference type="Proteomes" id="UP000550367"/>
    </source>
</evidence>
<dbReference type="EMBL" id="JAARYD010000003">
    <property type="protein sequence ID" value="MBC2176345.1"/>
    <property type="molecule type" value="Genomic_DNA"/>
</dbReference>
<dbReference type="InterPro" id="IPR006056">
    <property type="entry name" value="RidA"/>
</dbReference>
<reference evidence="2 17" key="1">
    <citation type="submission" date="2014-05" db="EMBL/GenBank/DDBJ databases">
        <title>Novel Listeriaceae from food processing environments.</title>
        <authorList>
            <person name="den Bakker H.C."/>
        </authorList>
    </citation>
    <scope>NUCLEOTIDE SEQUENCE [LARGE SCALE GENOMIC DNA]</scope>
    <source>
        <strain evidence="2 17">FSL A5-0281</strain>
    </source>
</reference>
<comment type="similarity">
    <text evidence="1">Belongs to the RutC family.</text>
</comment>
<evidence type="ECO:0000313" key="21">
    <source>
        <dbReference type="Proteomes" id="UP000541735"/>
    </source>
</evidence>
<accession>A0A099W669</accession>
<dbReference type="InterPro" id="IPR006175">
    <property type="entry name" value="YjgF/YER057c/UK114"/>
</dbReference>
<dbReference type="FunFam" id="3.30.1330.40:FF:000001">
    <property type="entry name" value="L-PSP family endoribonuclease"/>
    <property type="match status" value="1"/>
</dbReference>
<dbReference type="Proteomes" id="UP000550367">
    <property type="component" value="Unassembled WGS sequence"/>
</dbReference>
<dbReference type="PANTHER" id="PTHR11803:SF39">
    <property type="entry name" value="2-IMINOBUTANOATE_2-IMINOPROPANOATE DEAMINASE"/>
    <property type="match status" value="1"/>
</dbReference>
<evidence type="ECO:0000313" key="3">
    <source>
        <dbReference type="EMBL" id="MBC1330394.1"/>
    </source>
</evidence>
<dbReference type="EMBL" id="JAARXI010000007">
    <property type="protein sequence ID" value="MBC2117522.1"/>
    <property type="molecule type" value="Genomic_DNA"/>
</dbReference>
<dbReference type="EMBL" id="JAARSH010000001">
    <property type="protein sequence ID" value="MBC1614756.1"/>
    <property type="molecule type" value="Genomic_DNA"/>
</dbReference>
<evidence type="ECO:0000313" key="6">
    <source>
        <dbReference type="EMBL" id="MBC1561030.1"/>
    </source>
</evidence>
<evidence type="ECO:0000313" key="12">
    <source>
        <dbReference type="EMBL" id="MBC2176345.1"/>
    </source>
</evidence>
<dbReference type="InterPro" id="IPR019897">
    <property type="entry name" value="RidA_CS"/>
</dbReference>
<evidence type="ECO:0000313" key="11">
    <source>
        <dbReference type="EMBL" id="MBC2117522.1"/>
    </source>
</evidence>
<evidence type="ECO:0000313" key="2">
    <source>
        <dbReference type="EMBL" id="KGL40296.1"/>
    </source>
</evidence>
<evidence type="ECO:0000313" key="22">
    <source>
        <dbReference type="Proteomes" id="UP000541955"/>
    </source>
</evidence>
<dbReference type="EMBL" id="JNFA01000024">
    <property type="protein sequence ID" value="KGL40296.1"/>
    <property type="molecule type" value="Genomic_DNA"/>
</dbReference>
<dbReference type="RefSeq" id="WP_036086394.1">
    <property type="nucleotide sequence ID" value="NZ_CBCSHQ010000002.1"/>
</dbReference>
<dbReference type="EMBL" id="JAASTX010000014">
    <property type="protein sequence ID" value="MBC1492461.1"/>
    <property type="molecule type" value="Genomic_DNA"/>
</dbReference>
<dbReference type="PROSITE" id="PS01094">
    <property type="entry name" value="UPF0076"/>
    <property type="match status" value="1"/>
</dbReference>
<dbReference type="Proteomes" id="UP000546806">
    <property type="component" value="Unassembled WGS sequence"/>
</dbReference>
<dbReference type="Proteomes" id="UP000565628">
    <property type="component" value="Unassembled WGS sequence"/>
</dbReference>
<evidence type="ECO:0000313" key="26">
    <source>
        <dbReference type="Proteomes" id="UP000547643"/>
    </source>
</evidence>
<dbReference type="Proteomes" id="UP000533953">
    <property type="component" value="Unassembled WGS sequence"/>
</dbReference>
<dbReference type="Proteomes" id="UP000547643">
    <property type="component" value="Unassembled WGS sequence"/>
</dbReference>
<dbReference type="EMBL" id="JAARRW010000001">
    <property type="protein sequence ID" value="MBC1561030.1"/>
    <property type="molecule type" value="Genomic_DNA"/>
</dbReference>
<dbReference type="Proteomes" id="UP000548082">
    <property type="component" value="Unassembled WGS sequence"/>
</dbReference>
<dbReference type="EMBL" id="JAARPT010000001">
    <property type="protein sequence ID" value="MBC1400185.1"/>
    <property type="molecule type" value="Genomic_DNA"/>
</dbReference>
<dbReference type="STRING" id="1552123.EP57_10355"/>
<dbReference type="Proteomes" id="UP000543005">
    <property type="component" value="Unassembled WGS sequence"/>
</dbReference>
<evidence type="ECO:0000313" key="31">
    <source>
        <dbReference type="Proteomes" id="UP000585696"/>
    </source>
</evidence>
<evidence type="ECO:0000313" key="18">
    <source>
        <dbReference type="Proteomes" id="UP000529446"/>
    </source>
</evidence>
<evidence type="ECO:0000313" key="20">
    <source>
        <dbReference type="Proteomes" id="UP000533953"/>
    </source>
</evidence>
<dbReference type="Gene3D" id="3.30.1330.40">
    <property type="entry name" value="RutC-like"/>
    <property type="match status" value="1"/>
</dbReference>
<evidence type="ECO:0000313" key="14">
    <source>
        <dbReference type="EMBL" id="MBC2285387.1"/>
    </source>
</evidence>
<dbReference type="Proteomes" id="UP000529446">
    <property type="component" value="Unassembled WGS sequence"/>
</dbReference>
<evidence type="ECO:0000313" key="9">
    <source>
        <dbReference type="EMBL" id="MBC1795646.1"/>
    </source>
</evidence>
<dbReference type="Proteomes" id="UP000544413">
    <property type="component" value="Unassembled WGS sequence"/>
</dbReference>
<dbReference type="EMBL" id="JAARWW010000003">
    <property type="protein sequence ID" value="MBC2003681.1"/>
    <property type="molecule type" value="Genomic_DNA"/>
</dbReference>
<dbReference type="EMBL" id="JAASWV010000031">
    <property type="protein sequence ID" value="MBC2312364.1"/>
    <property type="molecule type" value="Genomic_DNA"/>
</dbReference>
<dbReference type="Proteomes" id="UP000532866">
    <property type="component" value="Unassembled WGS sequence"/>
</dbReference>
<evidence type="ECO:0000313" key="17">
    <source>
        <dbReference type="Proteomes" id="UP000029844"/>
    </source>
</evidence>
<dbReference type="SUPFAM" id="SSF55298">
    <property type="entry name" value="YjgF-like"/>
    <property type="match status" value="1"/>
</dbReference>